<dbReference type="RefSeq" id="WP_084982658.1">
    <property type="nucleotide sequence ID" value="NZ_CBCSCF010000005.1"/>
</dbReference>
<comment type="similarity">
    <text evidence="1 6">Belongs to the aldehyde dehydrogenase family.</text>
</comment>
<dbReference type="Pfam" id="PF00171">
    <property type="entry name" value="Aldedh"/>
    <property type="match status" value="1"/>
</dbReference>
<dbReference type="PROSITE" id="PS00687">
    <property type="entry name" value="ALDEHYDE_DEHYDR_GLU"/>
    <property type="match status" value="1"/>
</dbReference>
<dbReference type="Proteomes" id="UP000192722">
    <property type="component" value="Unassembled WGS sequence"/>
</dbReference>
<evidence type="ECO:0000256" key="4">
    <source>
        <dbReference type="ARBA" id="ARBA00049194"/>
    </source>
</evidence>
<dbReference type="PANTHER" id="PTHR42804:SF1">
    <property type="entry name" value="ALDEHYDE DEHYDROGENASE-RELATED"/>
    <property type="match status" value="1"/>
</dbReference>
<evidence type="ECO:0000256" key="1">
    <source>
        <dbReference type="ARBA" id="ARBA00009986"/>
    </source>
</evidence>
<dbReference type="PROSITE" id="PS00070">
    <property type="entry name" value="ALDEHYDE_DEHYDR_CYS"/>
    <property type="match status" value="1"/>
</dbReference>
<dbReference type="InterPro" id="IPR016160">
    <property type="entry name" value="Ald_DH_CS_CYS"/>
</dbReference>
<gene>
    <name evidence="8" type="ORF">BS639_06870</name>
</gene>
<dbReference type="InterPro" id="IPR015590">
    <property type="entry name" value="Aldehyde_DH_dom"/>
</dbReference>
<dbReference type="InterPro" id="IPR016163">
    <property type="entry name" value="Ald_DH_C"/>
</dbReference>
<dbReference type="Gene3D" id="3.40.605.10">
    <property type="entry name" value="Aldehyde Dehydrogenase, Chain A, domain 1"/>
    <property type="match status" value="1"/>
</dbReference>
<reference evidence="8 9" key="1">
    <citation type="journal article" date="2017" name="Int. J. Syst. Evol. Microbiol.">
        <title>Rouxiella badensis sp. nov. and Rouxiella silvae sp. nov. isolated from peat bog soil in Germany and emendation of the genus description.</title>
        <authorList>
            <person name="Le Fleche-Mateos A."/>
            <person name="Kugler J.H."/>
            <person name="Hansen S.H."/>
            <person name="Syldatk C."/>
            <person name="Hausmann R."/>
            <person name="Lomprez F."/>
            <person name="Vandenbogaert M."/>
            <person name="Manuguerra J.C."/>
            <person name="Grimont P.A."/>
        </authorList>
    </citation>
    <scope>NUCLEOTIDE SEQUENCE [LARGE SCALE GENOMIC DNA]</scope>
    <source>
        <strain evidence="8 9">213</strain>
    </source>
</reference>
<dbReference type="InterPro" id="IPR016161">
    <property type="entry name" value="Ald_DH/histidinol_DH"/>
</dbReference>
<evidence type="ECO:0000259" key="7">
    <source>
        <dbReference type="Pfam" id="PF00171"/>
    </source>
</evidence>
<organism evidence="8 9">
    <name type="scientific">Rouxiella silvae</name>
    <dbReference type="NCBI Taxonomy" id="1646373"/>
    <lineage>
        <taxon>Bacteria</taxon>
        <taxon>Pseudomonadati</taxon>
        <taxon>Pseudomonadota</taxon>
        <taxon>Gammaproteobacteria</taxon>
        <taxon>Enterobacterales</taxon>
        <taxon>Yersiniaceae</taxon>
        <taxon>Rouxiella</taxon>
    </lineage>
</organism>
<dbReference type="Gene3D" id="3.40.309.10">
    <property type="entry name" value="Aldehyde Dehydrogenase, Chain A, domain 2"/>
    <property type="match status" value="1"/>
</dbReference>
<feature type="domain" description="Aldehyde dehydrogenase" evidence="7">
    <location>
        <begin position="14"/>
        <end position="468"/>
    </location>
</feature>
<evidence type="ECO:0000256" key="5">
    <source>
        <dbReference type="PROSITE-ProRule" id="PRU10007"/>
    </source>
</evidence>
<keyword evidence="2 6" id="KW-0560">Oxidoreductase</keyword>
<dbReference type="EC" id="1.2.1.3" evidence="3"/>
<evidence type="ECO:0000313" key="8">
    <source>
        <dbReference type="EMBL" id="ORJ22017.1"/>
    </source>
</evidence>
<dbReference type="EMBL" id="MRWD01000012">
    <property type="protein sequence ID" value="ORJ22017.1"/>
    <property type="molecule type" value="Genomic_DNA"/>
</dbReference>
<evidence type="ECO:0000256" key="6">
    <source>
        <dbReference type="RuleBase" id="RU003345"/>
    </source>
</evidence>
<keyword evidence="9" id="KW-1185">Reference proteome</keyword>
<comment type="caution">
    <text evidence="8">The sequence shown here is derived from an EMBL/GenBank/DDBJ whole genome shotgun (WGS) entry which is preliminary data.</text>
</comment>
<sequence>MQLIDKIYINGEFVTPHGTELFELFNPATEEVIGTVRLADVEDTQRAIAAAKAAFPTWSRTTKAQRITVLKRMHAAVVACEDELLEAIITEYGAPAARSRWMASYPADVILQAMQTLESFEFEEQVGIARVILSPVGVTGLITPWNSDAGFICNKLATALAAGCTAVIKPSEMSAIQTQIITEALHKAEIPAGVFNIVTGRGDVVGAEISRHPDIAKISFTGSTAVGKGIVESSAATLKRVTLELGGKSPTIILDDADAAKVIPMALMAGFMNSGQACIAGTRILVPQSRLAEFEQAIGQAVANVQSGDPRDQKTEIGPMVSRRQWERVQGYIRLGLEEGARLVVGGEGRPQGMEKGWCVKPTVFTQVNNQMRIAREEIFGPVLVIIPYRDEAEAVSIANDTDYGLNAMVLSGDLQRGIDVAQQIETGRVLVNTLAHEPHAPFGGVKQSGLGREMGKWGLMAYLEPKTLLVGE</sequence>
<name>A0ABX3U3B7_9GAMM</name>
<comment type="catalytic activity">
    <reaction evidence="4">
        <text>an aldehyde + NAD(+) + H2O = a carboxylate + NADH + 2 H(+)</text>
        <dbReference type="Rhea" id="RHEA:16185"/>
        <dbReference type="ChEBI" id="CHEBI:15377"/>
        <dbReference type="ChEBI" id="CHEBI:15378"/>
        <dbReference type="ChEBI" id="CHEBI:17478"/>
        <dbReference type="ChEBI" id="CHEBI:29067"/>
        <dbReference type="ChEBI" id="CHEBI:57540"/>
        <dbReference type="ChEBI" id="CHEBI:57945"/>
        <dbReference type="EC" id="1.2.1.3"/>
    </reaction>
</comment>
<dbReference type="SUPFAM" id="SSF53720">
    <property type="entry name" value="ALDH-like"/>
    <property type="match status" value="1"/>
</dbReference>
<dbReference type="InterPro" id="IPR029510">
    <property type="entry name" value="Ald_DH_CS_GLU"/>
</dbReference>
<dbReference type="CDD" id="cd07138">
    <property type="entry name" value="ALDH_CddD_SSP0762"/>
    <property type="match status" value="1"/>
</dbReference>
<protein>
    <recommendedName>
        <fullName evidence="3">aldehyde dehydrogenase (NAD(+))</fullName>
        <ecNumber evidence="3">1.2.1.3</ecNumber>
    </recommendedName>
</protein>
<evidence type="ECO:0000256" key="2">
    <source>
        <dbReference type="ARBA" id="ARBA00023002"/>
    </source>
</evidence>
<proteinExistence type="inferred from homology"/>
<accession>A0ABX3U3B7</accession>
<dbReference type="PANTHER" id="PTHR42804">
    <property type="entry name" value="ALDEHYDE DEHYDROGENASE"/>
    <property type="match status" value="1"/>
</dbReference>
<feature type="active site" evidence="5">
    <location>
        <position position="244"/>
    </location>
</feature>
<evidence type="ECO:0000313" key="9">
    <source>
        <dbReference type="Proteomes" id="UP000192722"/>
    </source>
</evidence>
<evidence type="ECO:0000256" key="3">
    <source>
        <dbReference type="ARBA" id="ARBA00024226"/>
    </source>
</evidence>
<dbReference type="InterPro" id="IPR016162">
    <property type="entry name" value="Ald_DH_N"/>
</dbReference>